<dbReference type="InterPro" id="IPR003890">
    <property type="entry name" value="MIF4G-like_typ-3"/>
</dbReference>
<feature type="compositionally biased region" description="Basic and acidic residues" evidence="2">
    <location>
        <begin position="1003"/>
        <end position="1015"/>
    </location>
</feature>
<feature type="region of interest" description="Disordered" evidence="2">
    <location>
        <begin position="344"/>
        <end position="382"/>
    </location>
</feature>
<evidence type="ECO:0000313" key="4">
    <source>
        <dbReference type="Proteomes" id="UP000005239"/>
    </source>
</evidence>
<dbReference type="Pfam" id="PF02854">
    <property type="entry name" value="MIF4G"/>
    <property type="match status" value="1"/>
</dbReference>
<dbReference type="OrthoDB" id="514777at2759"/>
<reference evidence="3" key="2">
    <citation type="submission" date="2022-06" db="UniProtKB">
        <authorList>
            <consortium name="EnsemblMetazoa"/>
        </authorList>
    </citation>
    <scope>IDENTIFICATION</scope>
    <source>
        <strain evidence="3">PS312</strain>
    </source>
</reference>
<evidence type="ECO:0000256" key="2">
    <source>
        <dbReference type="SAM" id="MobiDB-lite"/>
    </source>
</evidence>
<dbReference type="SUPFAM" id="SSF48371">
    <property type="entry name" value="ARM repeat"/>
    <property type="match status" value="1"/>
</dbReference>
<name>A0A2A6B877_PRIPA</name>
<dbReference type="SMART" id="SM00543">
    <property type="entry name" value="MIF4G"/>
    <property type="match status" value="1"/>
</dbReference>
<feature type="compositionally biased region" description="Gly residues" evidence="2">
    <location>
        <begin position="711"/>
        <end position="729"/>
    </location>
</feature>
<accession>A0A8R1UL76</accession>
<feature type="region of interest" description="Disordered" evidence="2">
    <location>
        <begin position="453"/>
        <end position="626"/>
    </location>
</feature>
<feature type="compositionally biased region" description="Gly residues" evidence="2">
    <location>
        <begin position="746"/>
        <end position="755"/>
    </location>
</feature>
<keyword evidence="1" id="KW-0175">Coiled coil</keyword>
<feature type="compositionally biased region" description="Low complexity" evidence="2">
    <location>
        <begin position="608"/>
        <end position="618"/>
    </location>
</feature>
<feature type="region of interest" description="Disordered" evidence="2">
    <location>
        <begin position="706"/>
        <end position="771"/>
    </location>
</feature>
<feature type="compositionally biased region" description="Acidic residues" evidence="2">
    <location>
        <begin position="551"/>
        <end position="570"/>
    </location>
</feature>
<dbReference type="GO" id="GO:0003729">
    <property type="term" value="F:mRNA binding"/>
    <property type="evidence" value="ECO:0000318"/>
    <property type="project" value="GO_Central"/>
</dbReference>
<feature type="region of interest" description="Disordered" evidence="2">
    <location>
        <begin position="211"/>
        <end position="305"/>
    </location>
</feature>
<dbReference type="Gene3D" id="1.25.40.180">
    <property type="match status" value="1"/>
</dbReference>
<feature type="region of interest" description="Disordered" evidence="2">
    <location>
        <begin position="1101"/>
        <end position="1275"/>
    </location>
</feature>
<gene>
    <name evidence="3" type="primary">WBGene00117666</name>
</gene>
<feature type="compositionally biased region" description="Polar residues" evidence="2">
    <location>
        <begin position="1181"/>
        <end position="1190"/>
    </location>
</feature>
<dbReference type="PANTHER" id="PTHR23253">
    <property type="entry name" value="EUKARYOTIC TRANSLATION INITIATION FACTOR 4 GAMMA"/>
    <property type="match status" value="1"/>
</dbReference>
<feature type="compositionally biased region" description="Gly residues" evidence="2">
    <location>
        <begin position="245"/>
        <end position="264"/>
    </location>
</feature>
<organism evidence="3 4">
    <name type="scientific">Pristionchus pacificus</name>
    <name type="common">Parasitic nematode worm</name>
    <dbReference type="NCBI Taxonomy" id="54126"/>
    <lineage>
        <taxon>Eukaryota</taxon>
        <taxon>Metazoa</taxon>
        <taxon>Ecdysozoa</taxon>
        <taxon>Nematoda</taxon>
        <taxon>Chromadorea</taxon>
        <taxon>Rhabditida</taxon>
        <taxon>Rhabditina</taxon>
        <taxon>Diplogasteromorpha</taxon>
        <taxon>Diplogasteroidea</taxon>
        <taxon>Neodiplogasteridae</taxon>
        <taxon>Pristionchus</taxon>
    </lineage>
</organism>
<feature type="compositionally biased region" description="Basic and acidic residues" evidence="2">
    <location>
        <begin position="354"/>
        <end position="373"/>
    </location>
</feature>
<feature type="compositionally biased region" description="Low complexity" evidence="2">
    <location>
        <begin position="1026"/>
        <end position="1041"/>
    </location>
</feature>
<dbReference type="EnsemblMetazoa" id="PPA28112.1">
    <property type="protein sequence ID" value="PPA28112.1"/>
    <property type="gene ID" value="WBGene00117666"/>
</dbReference>
<accession>A0A2A6B877</accession>
<keyword evidence="4" id="KW-1185">Reference proteome</keyword>
<evidence type="ECO:0000256" key="1">
    <source>
        <dbReference type="SAM" id="Coils"/>
    </source>
</evidence>
<feature type="compositionally biased region" description="Low complexity" evidence="2">
    <location>
        <begin position="211"/>
        <end position="230"/>
    </location>
</feature>
<feature type="compositionally biased region" description="Polar residues" evidence="2">
    <location>
        <begin position="30"/>
        <end position="43"/>
    </location>
</feature>
<reference evidence="4" key="1">
    <citation type="journal article" date="2008" name="Nat. Genet.">
        <title>The Pristionchus pacificus genome provides a unique perspective on nematode lifestyle and parasitism.</title>
        <authorList>
            <person name="Dieterich C."/>
            <person name="Clifton S.W."/>
            <person name="Schuster L.N."/>
            <person name="Chinwalla A."/>
            <person name="Delehaunty K."/>
            <person name="Dinkelacker I."/>
            <person name="Fulton L."/>
            <person name="Fulton R."/>
            <person name="Godfrey J."/>
            <person name="Minx P."/>
            <person name="Mitreva M."/>
            <person name="Roeseler W."/>
            <person name="Tian H."/>
            <person name="Witte H."/>
            <person name="Yang S.P."/>
            <person name="Wilson R.K."/>
            <person name="Sommer R.J."/>
        </authorList>
    </citation>
    <scope>NUCLEOTIDE SEQUENCE [LARGE SCALE GENOMIC DNA]</scope>
    <source>
        <strain evidence="4">PS312</strain>
    </source>
</reference>
<feature type="compositionally biased region" description="Basic and acidic residues" evidence="2">
    <location>
        <begin position="1112"/>
        <end position="1121"/>
    </location>
</feature>
<feature type="compositionally biased region" description="Low complexity" evidence="2">
    <location>
        <begin position="265"/>
        <end position="284"/>
    </location>
</feature>
<dbReference type="GO" id="GO:0003743">
    <property type="term" value="F:translation initiation factor activity"/>
    <property type="evidence" value="ECO:0000318"/>
    <property type="project" value="GO_Central"/>
</dbReference>
<dbReference type="GO" id="GO:0006413">
    <property type="term" value="P:translational initiation"/>
    <property type="evidence" value="ECO:0000318"/>
    <property type="project" value="GO_Central"/>
</dbReference>
<dbReference type="PANTHER" id="PTHR23253:SF78">
    <property type="entry name" value="EUKARYOTIC TRANSLATION INITIATION FACTOR 4G1, ISOFORM B-RELATED"/>
    <property type="match status" value="1"/>
</dbReference>
<feature type="compositionally biased region" description="Basic and acidic residues" evidence="2">
    <location>
        <begin position="1263"/>
        <end position="1275"/>
    </location>
</feature>
<feature type="region of interest" description="Disordered" evidence="2">
    <location>
        <begin position="22"/>
        <end position="50"/>
    </location>
</feature>
<evidence type="ECO:0000313" key="3">
    <source>
        <dbReference type="EnsemblMetazoa" id="PPA28112.1"/>
    </source>
</evidence>
<dbReference type="InterPro" id="IPR016024">
    <property type="entry name" value="ARM-type_fold"/>
</dbReference>
<dbReference type="GO" id="GO:0016281">
    <property type="term" value="C:eukaryotic translation initiation factor 4F complex"/>
    <property type="evidence" value="ECO:0000318"/>
    <property type="project" value="GO_Central"/>
</dbReference>
<protein>
    <submittedName>
        <fullName evidence="3">Ifg-1</fullName>
    </submittedName>
</protein>
<proteinExistence type="predicted"/>
<feature type="region of interest" description="Disordered" evidence="2">
    <location>
        <begin position="1003"/>
        <end position="1041"/>
    </location>
</feature>
<feature type="compositionally biased region" description="Gly residues" evidence="2">
    <location>
        <begin position="1122"/>
        <end position="1135"/>
    </location>
</feature>
<sequence>MTHGSIIAVYPQTYHVMSASISGRGKPRKTNNYGQDLSSNAMSTGGGQMAMPPMQPNMQQNAQYVLPSVPMPAYSVQQFNHTAGNGQANPVMYVPEGVRMQSEQPSHIANMQGVPQGMANTATQNSTWTGQQPQHMPQHGGMVPTHNAPRGVPTQRQFVPQPQMGYGFAPQQQPTFWQPQQQQGMYGPYPTDPASYQAQMFAAQYQQQQQQQYQQQFQQQHPMQPQQSQSGGPPMTMQAPASLQQGGGGGGGAVGGPAPGGVPMGGAQPMQQQSQQQQPMHGGAPPASAAQPVYSGSTHVPMSTGPIPSFNQAMPQQQPQQRPPVAPVAPKKKNILAIVNPETNETVNQNAVEASKKEEDAPKAEKEEVKGTDETDSAAPEVKKQFATQILEQTTKSDQPAPVPTPVVVAPAKKERSLLFSADQMKQLGLDGKVPHAAAPPVVIAAAPAVEQSKASEYLPEPLPAPAYPNNYKEKQTTPEITLPEMTTSNNDDQRDDSHLTAEVPATPTNDEPASSSSEKNTSNDSAICVQTPVTPHPPTESATVVVEDEKREEEEKTEEEDKQEEEVEETPSAAVEPLSKKLDQLVIVESASQEEAESEPSTPAPVTPSVSETAATLAEEEEDAEKLEAARLEELQRKKEELEAEIAQNETDPDQVNTEKGWYNREYLYNVRDYEKLFNVTTCPLTPSELIGFGICRSLVNNEPKRKQDGQGGFMPGWARGAGGGRGGGGDRKPYAGRQSEQNHRGGGGGGGRHGSNKKLPPSIRPSIERRVETNVQLHKAEKAWKPEKVTEADESEETKKKLLLKTIRALFNKITPTTKDKLIDEFLAHKVYESPSLSDVISIIFDKAVEEPKFCPLYSNMCHTQVQEELKLNNNVSLFRNAILIRAQETFTTKNLDDYVKEKQEEIEAETDEKKKKEKQIELLEAQSKFRRRKFGNITFIGQLYLQQLISVRIILFCVVDLLKSVTEKPENLDGYEADEESVDCAVRLLETIGKRLQEESARASMEQKKAAEAAKPGVKTIQRHGQAQPQQQQRQQQQPFPIDMTFQTLEGAIPIVSSRIKFMIMNLVELRKNNWMPRKTADAGPKKLDEIKKDMQKEQMENQNAQMAYERKHSRQDGHGMGGGRGPMGGGGRHGDNPKRMVIQRNSQDSRGTKDERMSQAHKSATLATRAAPPKKASLSSVTNDGSSLGGSKKNKWSGGASGGSENSKKEDRAAAIQSARFMGAGQRSSSSASMKGAEDEGASASGTATQVNSEDEREQNEAREKQEKDVTKRLQCDIGDYHTGEINLEECRTEVFNVVGAEKFQKPSHATVFKCLMAAAVKKAESTGNADERNVVLAKFGHVLSFCLLKLHEEKDKARDEMLKGVAESCREVVEQEQWEDNQRIWNFYAEVLINAHLPTEGLFEGAHPSLGDFKDAFLNAAKDTRKPYTLFVLVLKRLAEMHYKRDKDSYMEILSWVLDEDCKLIMKHVDGEKLDNALKETEMEFADNLFKIMRQEGH</sequence>
<feature type="compositionally biased region" description="Low complexity" evidence="2">
    <location>
        <begin position="515"/>
        <end position="526"/>
    </location>
</feature>
<dbReference type="Proteomes" id="UP000005239">
    <property type="component" value="Unassembled WGS sequence"/>
</dbReference>
<feature type="coiled-coil region" evidence="1">
    <location>
        <begin position="902"/>
        <end position="931"/>
    </location>
</feature>